<gene>
    <name evidence="13" type="ORF">Scep_022944</name>
</gene>
<feature type="repeat" description="PPR" evidence="10">
    <location>
        <begin position="1271"/>
        <end position="1305"/>
    </location>
</feature>
<keyword evidence="7" id="KW-0294">Fucose metabolism</keyword>
<feature type="repeat" description="PPR" evidence="10">
    <location>
        <begin position="1199"/>
        <end position="1233"/>
    </location>
</feature>
<evidence type="ECO:0000313" key="14">
    <source>
        <dbReference type="Proteomes" id="UP001419268"/>
    </source>
</evidence>
<dbReference type="SUPFAM" id="SSF49870">
    <property type="entry name" value="Osmotin, thaumatin-like protein"/>
    <property type="match status" value="1"/>
</dbReference>
<dbReference type="Gene3D" id="3.40.50.11350">
    <property type="match status" value="1"/>
</dbReference>
<dbReference type="GO" id="GO:0006004">
    <property type="term" value="P:fucose metabolic process"/>
    <property type="evidence" value="ECO:0007669"/>
    <property type="project" value="UniProtKB-KW"/>
</dbReference>
<dbReference type="Pfam" id="PF00314">
    <property type="entry name" value="Thaumatin"/>
    <property type="match status" value="1"/>
</dbReference>
<dbReference type="PROSITE" id="PS51367">
    <property type="entry name" value="THAUMATIN_2"/>
    <property type="match status" value="1"/>
</dbReference>
<feature type="repeat" description="PPR" evidence="10">
    <location>
        <begin position="1235"/>
        <end position="1270"/>
    </location>
</feature>
<evidence type="ECO:0000256" key="6">
    <source>
        <dbReference type="ARBA" id="ARBA00023157"/>
    </source>
</evidence>
<keyword evidence="4" id="KW-0808">Transferase</keyword>
<dbReference type="PANTHER" id="PTHR31288">
    <property type="entry name" value="O-FUCOSYLTRANSFERASE FAMILY PROTEIN"/>
    <property type="match status" value="1"/>
</dbReference>
<dbReference type="PRINTS" id="PR00347">
    <property type="entry name" value="THAUMATIN"/>
</dbReference>
<feature type="transmembrane region" description="Helical" evidence="12">
    <location>
        <begin position="63"/>
        <end position="84"/>
    </location>
</feature>
<dbReference type="PANTHER" id="PTHR31288:SF10">
    <property type="entry name" value="PROTEIN ESMERALDA 1"/>
    <property type="match status" value="1"/>
</dbReference>
<reference evidence="13 14" key="1">
    <citation type="submission" date="2024-01" db="EMBL/GenBank/DDBJ databases">
        <title>Genome assemblies of Stephania.</title>
        <authorList>
            <person name="Yang L."/>
        </authorList>
    </citation>
    <scope>NUCLEOTIDE SEQUENCE [LARGE SCALE GENOMIC DNA]</scope>
    <source>
        <strain evidence="13">JXDWG</strain>
        <tissue evidence="13">Leaf</tissue>
    </source>
</reference>
<dbReference type="CDD" id="cd09218">
    <property type="entry name" value="TLP-PA"/>
    <property type="match status" value="1"/>
</dbReference>
<dbReference type="Proteomes" id="UP001419268">
    <property type="component" value="Unassembled WGS sequence"/>
</dbReference>
<evidence type="ECO:0000256" key="8">
    <source>
        <dbReference type="ARBA" id="ARBA00023277"/>
    </source>
</evidence>
<keyword evidence="14" id="KW-1185">Reference proteome</keyword>
<dbReference type="InterPro" id="IPR037176">
    <property type="entry name" value="Osmotin/thaumatin-like_sf"/>
</dbReference>
<keyword evidence="12" id="KW-0472">Membrane</keyword>
<evidence type="ECO:0000256" key="5">
    <source>
        <dbReference type="ARBA" id="ARBA00022737"/>
    </source>
</evidence>
<evidence type="ECO:0000256" key="11">
    <source>
        <dbReference type="SAM" id="MobiDB-lite"/>
    </source>
</evidence>
<dbReference type="InterPro" id="IPR019378">
    <property type="entry name" value="GDP-Fuc_O-FucTrfase"/>
</dbReference>
<dbReference type="InterPro" id="IPR001938">
    <property type="entry name" value="Thaumatin"/>
</dbReference>
<dbReference type="InterPro" id="IPR024709">
    <property type="entry name" value="FucosylTrfase_pln"/>
</dbReference>
<feature type="repeat" description="PPR" evidence="10">
    <location>
        <begin position="1341"/>
        <end position="1375"/>
    </location>
</feature>
<accession>A0AAP0F8V2</accession>
<keyword evidence="5" id="KW-0677">Repeat</keyword>
<dbReference type="InterPro" id="IPR002885">
    <property type="entry name" value="PPR_rpt"/>
</dbReference>
<evidence type="ECO:0000256" key="9">
    <source>
        <dbReference type="ARBA" id="ARBA00030350"/>
    </source>
</evidence>
<evidence type="ECO:0000256" key="12">
    <source>
        <dbReference type="SAM" id="Phobius"/>
    </source>
</evidence>
<evidence type="ECO:0000256" key="2">
    <source>
        <dbReference type="ARBA" id="ARBA00010607"/>
    </source>
</evidence>
<dbReference type="InterPro" id="IPR011990">
    <property type="entry name" value="TPR-like_helical_dom_sf"/>
</dbReference>
<comment type="caution">
    <text evidence="13">The sequence shown here is derived from an EMBL/GenBank/DDBJ whole genome shotgun (WGS) entry which is preliminary data.</text>
</comment>
<evidence type="ECO:0000256" key="1">
    <source>
        <dbReference type="ARBA" id="ARBA00007737"/>
    </source>
</evidence>
<dbReference type="CDD" id="cd11299">
    <property type="entry name" value="O-FucT_plant"/>
    <property type="match status" value="1"/>
</dbReference>
<evidence type="ECO:0000256" key="4">
    <source>
        <dbReference type="ARBA" id="ARBA00022679"/>
    </source>
</evidence>
<dbReference type="Pfam" id="PF13041">
    <property type="entry name" value="PPR_2"/>
    <property type="match status" value="4"/>
</dbReference>
<dbReference type="Gene3D" id="2.60.110.10">
    <property type="entry name" value="Thaumatin"/>
    <property type="match status" value="1"/>
</dbReference>
<feature type="region of interest" description="Disordered" evidence="11">
    <location>
        <begin position="1"/>
        <end position="40"/>
    </location>
</feature>
<dbReference type="Pfam" id="PF10250">
    <property type="entry name" value="O-FucT"/>
    <property type="match status" value="2"/>
</dbReference>
<dbReference type="NCBIfam" id="TIGR00756">
    <property type="entry name" value="PPR"/>
    <property type="match status" value="7"/>
</dbReference>
<keyword evidence="6" id="KW-1015">Disulfide bond</keyword>
<evidence type="ECO:0000313" key="13">
    <source>
        <dbReference type="EMBL" id="KAK9106100.1"/>
    </source>
</evidence>
<feature type="repeat" description="PPR" evidence="10">
    <location>
        <begin position="1306"/>
        <end position="1340"/>
    </location>
</feature>
<dbReference type="Gene3D" id="1.25.40.10">
    <property type="entry name" value="Tetratricopeptide repeat domain"/>
    <property type="match status" value="4"/>
</dbReference>
<dbReference type="GO" id="GO:0016757">
    <property type="term" value="F:glycosyltransferase activity"/>
    <property type="evidence" value="ECO:0007669"/>
    <property type="project" value="UniProtKB-KW"/>
</dbReference>
<keyword evidence="8" id="KW-0119">Carbohydrate metabolism</keyword>
<dbReference type="EMBL" id="JBBNAG010000009">
    <property type="protein sequence ID" value="KAK9106100.1"/>
    <property type="molecule type" value="Genomic_DNA"/>
</dbReference>
<dbReference type="PROSITE" id="PS00316">
    <property type="entry name" value="THAUMATIN_1"/>
    <property type="match status" value="1"/>
</dbReference>
<keyword evidence="12" id="KW-0812">Transmembrane</keyword>
<dbReference type="FunFam" id="2.60.110.10:FF:000002">
    <property type="entry name" value="Thaumatin-like protein 1a"/>
    <property type="match status" value="1"/>
</dbReference>
<dbReference type="InterPro" id="IPR017949">
    <property type="entry name" value="Thaumatin_CS"/>
</dbReference>
<keyword evidence="12" id="KW-1133">Transmembrane helix</keyword>
<feature type="repeat" description="PPR" evidence="10">
    <location>
        <begin position="1097"/>
        <end position="1131"/>
    </location>
</feature>
<evidence type="ECO:0000256" key="7">
    <source>
        <dbReference type="ARBA" id="ARBA00023253"/>
    </source>
</evidence>
<keyword evidence="3" id="KW-0328">Glycosyltransferase</keyword>
<dbReference type="Pfam" id="PF13812">
    <property type="entry name" value="PPR_3"/>
    <property type="match status" value="1"/>
</dbReference>
<comment type="similarity">
    <text evidence="2">Belongs to the thaumatin family.</text>
</comment>
<comment type="similarity">
    <text evidence="1">Belongs to the glycosyltransferase GT106 family.</text>
</comment>
<evidence type="ECO:0000256" key="10">
    <source>
        <dbReference type="PROSITE-ProRule" id="PRU00708"/>
    </source>
</evidence>
<organism evidence="13 14">
    <name type="scientific">Stephania cephalantha</name>
    <dbReference type="NCBI Taxonomy" id="152367"/>
    <lineage>
        <taxon>Eukaryota</taxon>
        <taxon>Viridiplantae</taxon>
        <taxon>Streptophyta</taxon>
        <taxon>Embryophyta</taxon>
        <taxon>Tracheophyta</taxon>
        <taxon>Spermatophyta</taxon>
        <taxon>Magnoliopsida</taxon>
        <taxon>Ranunculales</taxon>
        <taxon>Menispermaceae</taxon>
        <taxon>Menispermoideae</taxon>
        <taxon>Cissampelideae</taxon>
        <taxon>Stephania</taxon>
    </lineage>
</organism>
<sequence>MHAYTRIASSGHNTPSPPPSPLRSPRFRRGKSVGGGGSRVQPRTWAQRISWFFLSVLVRRQGVFLFAPLIYISGMLLYMGTVSLDAVVPEIKVRPAPGSVYRSPQLYRKLWPEMSADNSTGDVFANIWRRSYKSGEWRPCTNKSDGGLPESNGYIYVEANGGLNQQRTSICNAVAVAGYLNATLVIPNFHYHSIWRDPRFIRISPFANRLSFDAPPAVQRLRCLANYEALRFSNPISSLGERLVSKMKERSASSNGKYVAVHLRFEEDMVAFSCCVYDGGKQEKDDMDARGERGMGFDNTTSIYLASGKIYNSEKNMIPLLEMFPLLQTKETLATADELAPFKNYSSRMAAIDYMVCLHSEVFVTTQGGNFPHFLMGHRRYLYGGHSKTIRPDKRKLAVIFDNLNAGWKSFKRSMLNMRSHSDSKGIMLKRINDSIYTYPCPDCMCHVRKTENNQTSSVPCVVREAILNRRFLHSSVLFEQQEPYWMSTLLSSTILLWDFWGIGSEEHEGASSISDTLSTDSLTASNAALLLSPPSTFVTPSRVEVSSTTIALYNKCSHPVWPGIQPSAGKPILAKGGFKLSPKQAFSLHVPAGWSGRIWGRHDCSFDKQGRGLCATGDCGGSLYCNGLGGAPPATLAEITLGEQDFYDVSLVDGYNLAISITPFRGQGKCSYAGCVSDLNSMCPVGLQVRSHDNSRVVACKSACFAFKSPRYCCTGLYGNPQSCKPTAYSRIFKTACPRAYSYAYDDPTSIATCSGGSYLVTGLNLLPEIEWVATLKGKALTMVVSAFVKCRLRDVLLSFSLRVPILMLGGVENRTRDLRPGVGICPPFMYGFISLICDLMLDLALIKKSSKQGRVDEALGLLDRLCLEQAYIPNWLNLNSIIHALCDANRFAEAHHRLLLAISSNCAFDERSCNVLIARLLGAKDPSLALRVLHGFLIANPEFVPTLMNYNRLIDQLCSSAGLPVEASRLLIDMRRRRRCPDEVSYTSLMKGFCRIGDMGSAWKVFDEMRESGVAANSMTYSVLLRGVLRGGGGEWRELMEKVWEAMIDRREAGVNNAAFANVVDSLCKEGYFHEVFRIAEEMPQGNGGVGVVDEEFAYAQMMDSLCRAGRNHGASRIVYVMRKRGLVPSAVSYNAIIHGLSKEGGSKDVLQHMLSKEGMDKTKIYNIFLRALCFVENPSELLNVLVTMLQTQCQPDVVTLNTVITGFCKVGRVDEAWSVFTDMLNGNLSSPDAVTFTTIICGLLNSCKVDEALNLLRKKMPEKGIKPSVVTYNGVLRGLFKLQKVDDAMRIFDEMMLQGVVADSTTYTIVIEGLCGSGKSNEACDFLYELVDSGITPNIVNYNILIDHYCKLGLKKEAYQIVGEMKKNGLVPDAVTWRILDKLHATARKRLHNRDSKMPFLKEECRTQDGIPDVRTKVKRVSVFRDKQWNIFQHRCSKKS</sequence>
<name>A0AAP0F8V2_9MAGN</name>
<dbReference type="PROSITE" id="PS51375">
    <property type="entry name" value="PPR"/>
    <property type="match status" value="7"/>
</dbReference>
<evidence type="ECO:0000256" key="3">
    <source>
        <dbReference type="ARBA" id="ARBA00022676"/>
    </source>
</evidence>
<proteinExistence type="inferred from homology"/>
<protein>
    <recommendedName>
        <fullName evidence="9">O-fucosyltransferase family protein</fullName>
    </recommendedName>
</protein>
<feature type="repeat" description="PPR" evidence="10">
    <location>
        <begin position="984"/>
        <end position="1018"/>
    </location>
</feature>
<dbReference type="SMART" id="SM00205">
    <property type="entry name" value="THN"/>
    <property type="match status" value="1"/>
</dbReference>